<dbReference type="EMBL" id="SDRB02001191">
    <property type="protein sequence ID" value="THG21835.1"/>
    <property type="molecule type" value="Genomic_DNA"/>
</dbReference>
<evidence type="ECO:0000256" key="2">
    <source>
        <dbReference type="ARBA" id="ARBA00022676"/>
    </source>
</evidence>
<organism evidence="5 6">
    <name type="scientific">Camellia sinensis var. sinensis</name>
    <name type="common">China tea</name>
    <dbReference type="NCBI Taxonomy" id="542762"/>
    <lineage>
        <taxon>Eukaryota</taxon>
        <taxon>Viridiplantae</taxon>
        <taxon>Streptophyta</taxon>
        <taxon>Embryophyta</taxon>
        <taxon>Tracheophyta</taxon>
        <taxon>Spermatophyta</taxon>
        <taxon>Magnoliopsida</taxon>
        <taxon>eudicotyledons</taxon>
        <taxon>Gunneridae</taxon>
        <taxon>Pentapetalae</taxon>
        <taxon>asterids</taxon>
        <taxon>Ericales</taxon>
        <taxon>Theaceae</taxon>
        <taxon>Camellia</taxon>
    </lineage>
</organism>
<protein>
    <recommendedName>
        <fullName evidence="7">UDP-glycosyltransferases domain-containing protein</fullName>
    </recommendedName>
</protein>
<dbReference type="GO" id="GO:0009813">
    <property type="term" value="P:flavonoid biosynthetic process"/>
    <property type="evidence" value="ECO:0007669"/>
    <property type="project" value="UniProtKB-KW"/>
</dbReference>
<gene>
    <name evidence="5" type="ORF">TEA_001441</name>
</gene>
<keyword evidence="3" id="KW-0808">Transferase</keyword>
<evidence type="ECO:0000256" key="4">
    <source>
        <dbReference type="ARBA" id="ARBA00023241"/>
    </source>
</evidence>
<dbReference type="InterPro" id="IPR002213">
    <property type="entry name" value="UDP_glucos_trans"/>
</dbReference>
<sequence>MGDLQVFFFPMMSQGHMIPTLDIAKLFAARNGVKSTIITTPLNAHVFTKAIEEANHSGINISLRTIKFPTAEVGLPTDCKSFDLLTSDDMIANFFKAIAMFQDQLEQILQECCPDCLVADLFFPWTTESVGKFTIPRIVFHGISFFALCASENMRLYKPQKTVLSDDEPFVIPNLPHQIKLMRMQLPDHDRQEDMTNFSRVVEKLNEAELRSYRVIVNSFYELEPDYVENILGRRAWHIGPVSLCNKETKDKAHRGKEASINEHECLKWHNLKKPNSVIYICFGSVVDFPSS</sequence>
<dbReference type="PANTHER" id="PTHR48047:SF45">
    <property type="entry name" value="SCOPOLETIN GLUCOSYLTRANSFERASE-LIKE"/>
    <property type="match status" value="1"/>
</dbReference>
<dbReference type="AlphaFoldDB" id="A0A4S4EZ13"/>
<dbReference type="STRING" id="542762.A0A4S4EZ13"/>
<comment type="similarity">
    <text evidence="1">Belongs to the UDP-glycosyltransferase family.</text>
</comment>
<keyword evidence="6" id="KW-1185">Reference proteome</keyword>
<keyword evidence="4" id="KW-0284">Flavonoid biosynthesis</keyword>
<dbReference type="GO" id="GO:0035251">
    <property type="term" value="F:UDP-glucosyltransferase activity"/>
    <property type="evidence" value="ECO:0007669"/>
    <property type="project" value="TreeGrafter"/>
</dbReference>
<proteinExistence type="inferred from homology"/>
<evidence type="ECO:0008006" key="7">
    <source>
        <dbReference type="Google" id="ProtNLM"/>
    </source>
</evidence>
<keyword evidence="2" id="KW-0328">Glycosyltransferase</keyword>
<dbReference type="Gene3D" id="3.40.50.2000">
    <property type="entry name" value="Glycogen Phosphorylase B"/>
    <property type="match status" value="1"/>
</dbReference>
<dbReference type="PANTHER" id="PTHR48047">
    <property type="entry name" value="GLYCOSYLTRANSFERASE"/>
    <property type="match status" value="1"/>
</dbReference>
<comment type="caution">
    <text evidence="5">The sequence shown here is derived from an EMBL/GenBank/DDBJ whole genome shotgun (WGS) entry which is preliminary data.</text>
</comment>
<dbReference type="Proteomes" id="UP000306102">
    <property type="component" value="Unassembled WGS sequence"/>
</dbReference>
<dbReference type="SUPFAM" id="SSF53756">
    <property type="entry name" value="UDP-Glycosyltransferase/glycogen phosphorylase"/>
    <property type="match status" value="1"/>
</dbReference>
<evidence type="ECO:0000313" key="6">
    <source>
        <dbReference type="Proteomes" id="UP000306102"/>
    </source>
</evidence>
<evidence type="ECO:0000313" key="5">
    <source>
        <dbReference type="EMBL" id="THG21835.1"/>
    </source>
</evidence>
<reference evidence="5 6" key="1">
    <citation type="journal article" date="2018" name="Proc. Natl. Acad. Sci. U.S.A.">
        <title>Draft genome sequence of Camellia sinensis var. sinensis provides insights into the evolution of the tea genome and tea quality.</title>
        <authorList>
            <person name="Wei C."/>
            <person name="Yang H."/>
            <person name="Wang S."/>
            <person name="Zhao J."/>
            <person name="Liu C."/>
            <person name="Gao L."/>
            <person name="Xia E."/>
            <person name="Lu Y."/>
            <person name="Tai Y."/>
            <person name="She G."/>
            <person name="Sun J."/>
            <person name="Cao H."/>
            <person name="Tong W."/>
            <person name="Gao Q."/>
            <person name="Li Y."/>
            <person name="Deng W."/>
            <person name="Jiang X."/>
            <person name="Wang W."/>
            <person name="Chen Q."/>
            <person name="Zhang S."/>
            <person name="Li H."/>
            <person name="Wu J."/>
            <person name="Wang P."/>
            <person name="Li P."/>
            <person name="Shi C."/>
            <person name="Zheng F."/>
            <person name="Jian J."/>
            <person name="Huang B."/>
            <person name="Shan D."/>
            <person name="Shi M."/>
            <person name="Fang C."/>
            <person name="Yue Y."/>
            <person name="Li F."/>
            <person name="Li D."/>
            <person name="Wei S."/>
            <person name="Han B."/>
            <person name="Jiang C."/>
            <person name="Yin Y."/>
            <person name="Xia T."/>
            <person name="Zhang Z."/>
            <person name="Bennetzen J.L."/>
            <person name="Zhao S."/>
            <person name="Wan X."/>
        </authorList>
    </citation>
    <scope>NUCLEOTIDE SEQUENCE [LARGE SCALE GENOMIC DNA]</scope>
    <source>
        <strain evidence="6">cv. Shuchazao</strain>
        <tissue evidence="5">Leaf</tissue>
    </source>
</reference>
<dbReference type="CDD" id="cd03784">
    <property type="entry name" value="GT1_Gtf-like"/>
    <property type="match status" value="1"/>
</dbReference>
<evidence type="ECO:0000256" key="3">
    <source>
        <dbReference type="ARBA" id="ARBA00022679"/>
    </source>
</evidence>
<evidence type="ECO:0000256" key="1">
    <source>
        <dbReference type="ARBA" id="ARBA00009995"/>
    </source>
</evidence>
<dbReference type="FunFam" id="3.40.50.2000:FF:000071">
    <property type="entry name" value="Glycosyltransferase"/>
    <property type="match status" value="1"/>
</dbReference>
<accession>A0A4S4EZ13</accession>
<name>A0A4S4EZ13_CAMSN</name>